<name>A0ACA9YFK5_9ASCO</name>
<proteinExistence type="predicted"/>
<reference evidence="1" key="1">
    <citation type="submission" date="2022-06" db="EMBL/GenBank/DDBJ databases">
        <authorList>
            <person name="Legras J.-L."/>
            <person name="Devillers H."/>
            <person name="Grondin C."/>
        </authorList>
    </citation>
    <scope>NUCLEOTIDE SEQUENCE</scope>
    <source>
        <strain evidence="1">CLIB 1444</strain>
    </source>
</reference>
<organism evidence="1 2">
    <name type="scientific">[Candida] jaroonii</name>
    <dbReference type="NCBI Taxonomy" id="467808"/>
    <lineage>
        <taxon>Eukaryota</taxon>
        <taxon>Fungi</taxon>
        <taxon>Dikarya</taxon>
        <taxon>Ascomycota</taxon>
        <taxon>Saccharomycotina</taxon>
        <taxon>Pichiomycetes</taxon>
        <taxon>Debaryomycetaceae</taxon>
        <taxon>Yamadazyma</taxon>
    </lineage>
</organism>
<keyword evidence="2" id="KW-1185">Reference proteome</keyword>
<sequence length="375" mass="42143">MNFLTLLSLISLGLSFPLNHTLPTTSPKVDKFQPKVFVVTMFSLEEEHWLQNVYFANNFTLPGLSPLYPMVHCTTDFDVCHVTTGEGEINAANTMMALLLNPLFDYSETFWLINGIAGGHPQEISYGSVTIAKYAVQVALQYEMSYNDIMADHKNWTSGYWSYGSDDPLAYPENVYGTEVFELNEKLRDKALEVAKSVEDQFVEGSERNIGLRKLYPSPANKKPFVKGCDVLTSDTYFSAKTLDDYFYNLTSVLTNGSATYCSTAQEDNASLEAFIRLAKSGVARYDRVIVMRSISDYAQPPSNFTDPVYWFNEYDQGGIQASLDNLFTAGFAIVEDILNNWDNYTEIQADNYLGDIFGTLGGKMDFGKESYVIH</sequence>
<dbReference type="Proteomes" id="UP001152531">
    <property type="component" value="Unassembled WGS sequence"/>
</dbReference>
<accession>A0ACA9YFK5</accession>
<protein>
    <submittedName>
        <fullName evidence="1">Purine nucleoside permease</fullName>
    </submittedName>
</protein>
<evidence type="ECO:0000313" key="2">
    <source>
        <dbReference type="Proteomes" id="UP001152531"/>
    </source>
</evidence>
<comment type="caution">
    <text evidence="1">The sequence shown here is derived from an EMBL/GenBank/DDBJ whole genome shotgun (WGS) entry which is preliminary data.</text>
</comment>
<dbReference type="EMBL" id="CALSDN010000022">
    <property type="protein sequence ID" value="CAH6723875.1"/>
    <property type="molecule type" value="Genomic_DNA"/>
</dbReference>
<evidence type="ECO:0000313" key="1">
    <source>
        <dbReference type="EMBL" id="CAH6723875.1"/>
    </source>
</evidence>
<gene>
    <name evidence="1" type="ORF">CLIB1444_22S00210</name>
</gene>